<evidence type="ECO:0000313" key="7">
    <source>
        <dbReference type="Proteomes" id="UP000191153"/>
    </source>
</evidence>
<feature type="domain" description="BRCT" evidence="4">
    <location>
        <begin position="252"/>
        <end position="330"/>
    </location>
</feature>
<evidence type="ECO:0000259" key="4">
    <source>
        <dbReference type="PROSITE" id="PS50172"/>
    </source>
</evidence>
<gene>
    <name evidence="6" type="ORF">SAMN02745174_02068</name>
</gene>
<dbReference type="AlphaFoldDB" id="A0A1T4PVL3"/>
<dbReference type="SUPFAM" id="SSF47781">
    <property type="entry name" value="RuvA domain 2-like"/>
    <property type="match status" value="1"/>
</dbReference>
<dbReference type="PROSITE" id="PS50172">
    <property type="entry name" value="BRCT"/>
    <property type="match status" value="1"/>
</dbReference>
<dbReference type="GO" id="GO:0008270">
    <property type="term" value="F:zinc ion binding"/>
    <property type="evidence" value="ECO:0007669"/>
    <property type="project" value="UniProtKB-KW"/>
</dbReference>
<dbReference type="InterPro" id="IPR041663">
    <property type="entry name" value="DisA/LigA_HHH"/>
</dbReference>
<keyword evidence="3" id="KW-0862">Zinc</keyword>
<reference evidence="6 7" key="1">
    <citation type="submission" date="2017-02" db="EMBL/GenBank/DDBJ databases">
        <authorList>
            <person name="Peterson S.W."/>
        </authorList>
    </citation>
    <scope>NUCLEOTIDE SEQUENCE [LARGE SCALE GENOMIC DNA]</scope>
    <source>
        <strain evidence="6 7">ATCC 700028</strain>
    </source>
</reference>
<dbReference type="SUPFAM" id="SSF52113">
    <property type="entry name" value="BRCT domain"/>
    <property type="match status" value="1"/>
</dbReference>
<dbReference type="InterPro" id="IPR010994">
    <property type="entry name" value="RuvA_2-like"/>
</dbReference>
<dbReference type="PROSITE" id="PS50966">
    <property type="entry name" value="ZF_SWIM"/>
    <property type="match status" value="1"/>
</dbReference>
<keyword evidence="3" id="KW-0479">Metal-binding</keyword>
<dbReference type="Gene3D" id="1.10.150.20">
    <property type="entry name" value="5' to 3' exonuclease, C-terminal subdomain"/>
    <property type="match status" value="2"/>
</dbReference>
<name>A0A1T4PVL3_9FUSO</name>
<dbReference type="InterPro" id="IPR001357">
    <property type="entry name" value="BRCT_dom"/>
</dbReference>
<organism evidence="6 7">
    <name type="scientific">Cetobacterium ceti</name>
    <dbReference type="NCBI Taxonomy" id="180163"/>
    <lineage>
        <taxon>Bacteria</taxon>
        <taxon>Fusobacteriati</taxon>
        <taxon>Fusobacteriota</taxon>
        <taxon>Fusobacteriia</taxon>
        <taxon>Fusobacteriales</taxon>
        <taxon>Fusobacteriaceae</taxon>
        <taxon>Cetobacterium</taxon>
    </lineage>
</organism>
<dbReference type="RefSeq" id="WP_078694519.1">
    <property type="nucleotide sequence ID" value="NZ_FUWX01000016.1"/>
</dbReference>
<evidence type="ECO:0000259" key="5">
    <source>
        <dbReference type="PROSITE" id="PS50966"/>
    </source>
</evidence>
<evidence type="ECO:0000313" key="6">
    <source>
        <dbReference type="EMBL" id="SJZ95565.1"/>
    </source>
</evidence>
<evidence type="ECO:0000256" key="2">
    <source>
        <dbReference type="ARBA" id="ARBA00023204"/>
    </source>
</evidence>
<dbReference type="Pfam" id="PF12826">
    <property type="entry name" value="HHH_2"/>
    <property type="match status" value="1"/>
</dbReference>
<keyword evidence="7" id="KW-1185">Reference proteome</keyword>
<protein>
    <submittedName>
        <fullName evidence="6">BRCA1 C Terminus (BRCT) domain-containing protein</fullName>
    </submittedName>
</protein>
<keyword evidence="2" id="KW-0234">DNA repair</keyword>
<feature type="domain" description="SWIM-type" evidence="5">
    <location>
        <begin position="15"/>
        <end position="52"/>
    </location>
</feature>
<evidence type="ECO:0000256" key="1">
    <source>
        <dbReference type="ARBA" id="ARBA00022763"/>
    </source>
</evidence>
<dbReference type="Pfam" id="PF00533">
    <property type="entry name" value="BRCT"/>
    <property type="match status" value="1"/>
</dbReference>
<dbReference type="OrthoDB" id="9759736at2"/>
<proteinExistence type="predicted"/>
<dbReference type="InterPro" id="IPR007527">
    <property type="entry name" value="Znf_SWIM"/>
</dbReference>
<accession>A0A1T4PVL3</accession>
<keyword evidence="1" id="KW-0227">DNA damage</keyword>
<sequence length="330" mass="38459">MKYKFIIEGSQGDLYNVIFNIHEKTLDSSCSCIAGKNGNFCKHRYQILNGNISNFKSDNYEELEKFYNQLYFVENGLEEYFLYKNNKRKKGLIKREKDRLEYLIAPEGFNIKGLGKVNLKKLIENGAIKTSLDIFKLKEYKDAVLNSKKICESTFERILLAIEESKNIEYANFIYSLGIPYIGEYLSNILSKENKDIREYFNYNFNDFINIDGVGEECAMALYDYFNNEDNRLYIEKLIEVGINIIYEKKKRKNQTLNGKKVAFTGKLKTLERREVKKITEELGGESTDAINENLHILVVGEKAGSKLQKAQKISTIEILTEEEFINKYY</sequence>
<dbReference type="STRING" id="180163.SAMN02745174_02068"/>
<keyword evidence="3" id="KW-0863">Zinc-finger</keyword>
<dbReference type="InterPro" id="IPR036420">
    <property type="entry name" value="BRCT_dom_sf"/>
</dbReference>
<dbReference type="Proteomes" id="UP000191153">
    <property type="component" value="Unassembled WGS sequence"/>
</dbReference>
<evidence type="ECO:0000256" key="3">
    <source>
        <dbReference type="PROSITE-ProRule" id="PRU00325"/>
    </source>
</evidence>
<dbReference type="Gene3D" id="3.40.50.10190">
    <property type="entry name" value="BRCT domain"/>
    <property type="match status" value="1"/>
</dbReference>
<dbReference type="CDD" id="cd17748">
    <property type="entry name" value="BRCT_DNA_ligase_like"/>
    <property type="match status" value="1"/>
</dbReference>
<dbReference type="EMBL" id="FUWX01000016">
    <property type="protein sequence ID" value="SJZ95565.1"/>
    <property type="molecule type" value="Genomic_DNA"/>
</dbReference>
<dbReference type="GO" id="GO:0006281">
    <property type="term" value="P:DNA repair"/>
    <property type="evidence" value="ECO:0007669"/>
    <property type="project" value="UniProtKB-KW"/>
</dbReference>